<protein>
    <recommendedName>
        <fullName evidence="10 11">Tyrosinase copper-binding domain-containing protein</fullName>
    </recommendedName>
</protein>
<organism evidence="12">
    <name type="scientific">Triticum aestivum</name>
    <name type="common">Wheat</name>
    <dbReference type="NCBI Taxonomy" id="4565"/>
    <lineage>
        <taxon>Eukaryota</taxon>
        <taxon>Viridiplantae</taxon>
        <taxon>Streptophyta</taxon>
        <taxon>Embryophyta</taxon>
        <taxon>Tracheophyta</taxon>
        <taxon>Spermatophyta</taxon>
        <taxon>Magnoliopsida</taxon>
        <taxon>Liliopsida</taxon>
        <taxon>Poales</taxon>
        <taxon>Poaceae</taxon>
        <taxon>BOP clade</taxon>
        <taxon>Pooideae</taxon>
        <taxon>Triticodae</taxon>
        <taxon>Triticeae</taxon>
        <taxon>Triticinae</taxon>
        <taxon>Triticum</taxon>
    </lineage>
</organism>
<feature type="binding site" evidence="7">
    <location>
        <position position="168"/>
    </location>
    <ligand>
        <name>Cu cation</name>
        <dbReference type="ChEBI" id="CHEBI:23378"/>
        <label>A</label>
    </ligand>
</feature>
<evidence type="ECO:0000256" key="5">
    <source>
        <dbReference type="ARBA" id="ARBA00023008"/>
    </source>
</evidence>
<dbReference type="PANTHER" id="PTHR11474">
    <property type="entry name" value="TYROSINASE FAMILY MEMBER"/>
    <property type="match status" value="1"/>
</dbReference>
<dbReference type="PROSITE" id="PS00497">
    <property type="entry name" value="TYROSINASE_1"/>
    <property type="match status" value="1"/>
</dbReference>
<reference evidence="12" key="2">
    <citation type="submission" date="2020-03" db="EMBL/GenBank/DDBJ databases">
        <title>The second near-complete assembly of the hexaploid bread wheat (Triticum aestivum) genome.</title>
        <authorList>
            <person name="Zimin A.V."/>
            <person name="Puiu D."/>
            <person name="Shumante A."/>
            <person name="Alonge M."/>
            <person name="Salzberg S.L."/>
        </authorList>
    </citation>
    <scope>NUCLEOTIDE SEQUENCE</scope>
    <source>
        <tissue evidence="12">Leaf</tissue>
    </source>
</reference>
<evidence type="ECO:0000256" key="4">
    <source>
        <dbReference type="ARBA" id="ARBA00023002"/>
    </source>
</evidence>
<reference evidence="12" key="1">
    <citation type="journal article" date="2017" name="Gigascience">
        <title>The first near-complete assembly of the hexaploid bread wheat genome, Triticum aestivum.</title>
        <authorList>
            <person name="Zimin A.V."/>
            <person name="Puiu D."/>
            <person name="Hall R."/>
            <person name="Kingan S."/>
            <person name="Clavijo B.J."/>
            <person name="Salzberg S.L."/>
        </authorList>
    </citation>
    <scope>NUCLEOTIDE SEQUENCE</scope>
    <source>
        <tissue evidence="12">Leaf</tissue>
    </source>
</reference>
<feature type="domain" description="Tyrosinase copper-binding" evidence="11">
    <location>
        <begin position="347"/>
        <end position="358"/>
    </location>
</feature>
<keyword evidence="2 7" id="KW-0479">Metal-binding</keyword>
<feature type="binding site" evidence="7">
    <location>
        <position position="198"/>
    </location>
    <ligand>
        <name>Cu cation</name>
        <dbReference type="ChEBI" id="CHEBI:23378"/>
        <label>A</label>
    </ligand>
</feature>
<dbReference type="InterPro" id="IPR008922">
    <property type="entry name" value="Di-copper_centre_dom_sf"/>
</dbReference>
<keyword evidence="3" id="KW-0883">Thioether bond</keyword>
<feature type="binding site" evidence="7">
    <location>
        <position position="189"/>
    </location>
    <ligand>
        <name>Cu cation</name>
        <dbReference type="ChEBI" id="CHEBI:23378"/>
        <label>A</label>
    </ligand>
</feature>
<evidence type="ECO:0000256" key="2">
    <source>
        <dbReference type="ARBA" id="ARBA00022723"/>
    </source>
</evidence>
<accession>A0A3B6B569</accession>
<evidence type="ECO:0000256" key="8">
    <source>
        <dbReference type="PIRSR" id="PIRSR000290-2"/>
    </source>
</evidence>
<dbReference type="InterPro" id="IPR002227">
    <property type="entry name" value="Tyrosinase_Cu-bd"/>
</dbReference>
<feature type="binding site" evidence="7">
    <location>
        <position position="354"/>
    </location>
    <ligand>
        <name>Cu cation</name>
        <dbReference type="ChEBI" id="CHEBI:23378"/>
        <label>B</label>
    </ligand>
</feature>
<evidence type="ECO:0000256" key="3">
    <source>
        <dbReference type="ARBA" id="ARBA00022784"/>
    </source>
</evidence>
<sequence length="577" mass="63835">MESSRMPLSATPRMPCSLQTLARRNLLRGLHLRKDARQPRRLSVSCEATGGCRVDRREVLLGLGGAAAAGLATDKGRGAIAAPIQAPDLRNCQTPELPNTPPDTNCCPTPGTGITDFVLPPVSSPLRVRPAAHLVDAGYLAKYERAVALMKQLPADDPRSFEQQWHVHCAYCDAAYDQVGFPDLELQIHNCWLFFPWHRFYLYFQERILGKLIGDDTFALPFWNWDAPAGMTLPAIYADRSSPLYDERRDPAHQPPVLVDLDSSGSDTNIPRDQQIDENLKIMYRQMISNAKKTLLFLGQPYRAGDQPDPGASSLENVPHGTVHVWTGDPRQPNLADMGNFFSAARDPIFFAHHGNMDRLWHVWRGLRPSNTDFTDPDWLDAAFLFYDEEARPVRVRVRDCLDPAALRYTYQDVGLPWLNARPAKASSGTPAPATTGTLPATLDSTIRVTVTRPRVSRSRREKDEEEEVLVVEGIEIADHFNKFIKFDVLVNEPEGGVDGTPATATGYCAGSFAHTPHMVRPEETRKGSVKTVARFGVCDLMDDIGADGDQTVVVSLVPRCGGELVTVGGVSISYLK</sequence>
<feature type="domain" description="Tyrosinase copper-binding" evidence="10">
    <location>
        <begin position="189"/>
        <end position="206"/>
    </location>
</feature>
<keyword evidence="5 7" id="KW-0186">Copper</keyword>
<keyword evidence="4" id="KW-0560">Oxidoreductase</keyword>
<dbReference type="EMBL" id="CM022214">
    <property type="protein sequence ID" value="KAF7003759.1"/>
    <property type="molecule type" value="Genomic_DNA"/>
</dbReference>
<evidence type="ECO:0000256" key="1">
    <source>
        <dbReference type="ARBA" id="ARBA00009928"/>
    </source>
</evidence>
<dbReference type="Pfam" id="PF12142">
    <property type="entry name" value="PPO1_DWL"/>
    <property type="match status" value="1"/>
</dbReference>
<dbReference type="InterPro" id="IPR016213">
    <property type="entry name" value="Polyphenol_oxidase"/>
</dbReference>
<name>A0A3B6B569_WHEAT</name>
<dbReference type="PRINTS" id="PR00092">
    <property type="entry name" value="TYROSINASE"/>
</dbReference>
<feature type="disulfide bond" evidence="8">
    <location>
        <begin position="92"/>
        <end position="107"/>
    </location>
</feature>
<dbReference type="Pfam" id="PF12143">
    <property type="entry name" value="PPO1_KFDV"/>
    <property type="match status" value="1"/>
</dbReference>
<dbReference type="SUPFAM" id="SSF48056">
    <property type="entry name" value="Di-copper centre-containing domain"/>
    <property type="match status" value="1"/>
</dbReference>
<proteinExistence type="inferred from homology"/>
<dbReference type="STRING" id="4565.A0T1D4"/>
<feature type="disulfide bond" evidence="8">
    <location>
        <begin position="106"/>
        <end position="169"/>
    </location>
</feature>
<feature type="binding site" evidence="7">
    <location>
        <position position="320"/>
    </location>
    <ligand>
        <name>Cu cation</name>
        <dbReference type="ChEBI" id="CHEBI:23378"/>
        <label>B</label>
    </ligand>
</feature>
<evidence type="ECO:0000256" key="9">
    <source>
        <dbReference type="PIRSR" id="PIRSR000290-3"/>
    </source>
</evidence>
<dbReference type="Gene3D" id="1.10.1280.10">
    <property type="entry name" value="Di-copper center containing domain from catechol oxidase"/>
    <property type="match status" value="1"/>
</dbReference>
<keyword evidence="6 8" id="KW-1015">Disulfide bond</keyword>
<dbReference type="InterPro" id="IPR022739">
    <property type="entry name" value="Polyphenol_oxidase_cen"/>
</dbReference>
<evidence type="ECO:0000256" key="7">
    <source>
        <dbReference type="PIRSR" id="PIRSR000290-1"/>
    </source>
</evidence>
<evidence type="ECO:0000259" key="11">
    <source>
        <dbReference type="PROSITE" id="PS00498"/>
    </source>
</evidence>
<feature type="binding site" evidence="7">
    <location>
        <position position="324"/>
    </location>
    <ligand>
        <name>Cu cation</name>
        <dbReference type="ChEBI" id="CHEBI:23378"/>
        <label>B</label>
    </ligand>
</feature>
<dbReference type="PROSITE" id="PS00498">
    <property type="entry name" value="TYROSINASE_2"/>
    <property type="match status" value="1"/>
</dbReference>
<evidence type="ECO:0000313" key="12">
    <source>
        <dbReference type="EMBL" id="KAF7003759.1"/>
    </source>
</evidence>
<comment type="similarity">
    <text evidence="1">Belongs to the tyrosinase family.</text>
</comment>
<dbReference type="Proteomes" id="UP000815260">
    <property type="component" value="Chromosome 2A"/>
</dbReference>
<gene>
    <name evidence="12" type="ORF">CFC21_019047</name>
</gene>
<comment type="cofactor">
    <cofactor evidence="7">
        <name>Cu(2+)</name>
        <dbReference type="ChEBI" id="CHEBI:29036"/>
    </cofactor>
    <text evidence="7">Binds 2 copper ions per subunit.</text>
</comment>
<dbReference type="InterPro" id="IPR050316">
    <property type="entry name" value="Tyrosinase/Hemocyanin"/>
</dbReference>
<dbReference type="OMA" id="ERTPHNT"/>
<dbReference type="PANTHER" id="PTHR11474:SF76">
    <property type="entry name" value="SHKT DOMAIN-CONTAINING PROTEIN"/>
    <property type="match status" value="1"/>
</dbReference>
<evidence type="ECO:0000256" key="6">
    <source>
        <dbReference type="ARBA" id="ARBA00023157"/>
    </source>
</evidence>
<dbReference type="PIRSF" id="PIRSF000290">
    <property type="entry name" value="PPO_plant"/>
    <property type="match status" value="1"/>
</dbReference>
<comment type="caution">
    <text evidence="12">The sequence shown here is derived from an EMBL/GenBank/DDBJ whole genome shotgun (WGS) entry which is preliminary data.</text>
</comment>
<evidence type="ECO:0000259" key="10">
    <source>
        <dbReference type="PROSITE" id="PS00497"/>
    </source>
</evidence>
<dbReference type="InterPro" id="IPR022740">
    <property type="entry name" value="Polyphenol_oxidase_C"/>
</dbReference>
<feature type="cross-link" description="2'-(S-cysteinyl)-histidine (Cys-His)" evidence="9">
    <location>
        <begin position="172"/>
        <end position="189"/>
    </location>
</feature>
<dbReference type="Pfam" id="PF00264">
    <property type="entry name" value="Tyrosinase"/>
    <property type="match status" value="1"/>
</dbReference>